<evidence type="ECO:0000256" key="4">
    <source>
        <dbReference type="ARBA" id="ARBA00023002"/>
    </source>
</evidence>
<accession>A0ABW2XEW9</accession>
<evidence type="ECO:0000256" key="2">
    <source>
        <dbReference type="ARBA" id="ARBA00022630"/>
    </source>
</evidence>
<dbReference type="PANTHER" id="PTHR42877:SF4">
    <property type="entry name" value="FAD_NAD(P)-BINDING DOMAIN-CONTAINING PROTEIN-RELATED"/>
    <property type="match status" value="1"/>
</dbReference>
<keyword evidence="5" id="KW-0503">Monooxygenase</keyword>
<dbReference type="Pfam" id="PF00743">
    <property type="entry name" value="FMO-like"/>
    <property type="match status" value="1"/>
</dbReference>
<comment type="similarity">
    <text evidence="1">Belongs to the FAD-binding monooxygenase family.</text>
</comment>
<reference evidence="6" key="1">
    <citation type="journal article" date="2019" name="Int. J. Syst. Evol. Microbiol.">
        <title>The Global Catalogue of Microorganisms (GCM) 10K type strain sequencing project: providing services to taxonomists for standard genome sequencing and annotation.</title>
        <authorList>
            <consortium name="The Broad Institute Genomics Platform"/>
            <consortium name="The Broad Institute Genome Sequencing Center for Infectious Disease"/>
            <person name="Wu L."/>
            <person name="Ma J."/>
        </authorList>
    </citation>
    <scope>NUCLEOTIDE SEQUENCE [LARGE SCALE GENOMIC DNA]</scope>
    <source>
        <strain evidence="6">JCM 9371</strain>
    </source>
</reference>
<name>A0ABW2XEW9_9ACTN</name>
<dbReference type="Gene3D" id="3.50.50.60">
    <property type="entry name" value="FAD/NAD(P)-binding domain"/>
    <property type="match status" value="2"/>
</dbReference>
<dbReference type="GO" id="GO:0004497">
    <property type="term" value="F:monooxygenase activity"/>
    <property type="evidence" value="ECO:0007669"/>
    <property type="project" value="UniProtKB-KW"/>
</dbReference>
<organism evidence="5 6">
    <name type="scientific">Actinomadura fibrosa</name>
    <dbReference type="NCBI Taxonomy" id="111802"/>
    <lineage>
        <taxon>Bacteria</taxon>
        <taxon>Bacillati</taxon>
        <taxon>Actinomycetota</taxon>
        <taxon>Actinomycetes</taxon>
        <taxon>Streptosporangiales</taxon>
        <taxon>Thermomonosporaceae</taxon>
        <taxon>Actinomadura</taxon>
    </lineage>
</organism>
<keyword evidence="3" id="KW-0274">FAD</keyword>
<keyword evidence="4 5" id="KW-0560">Oxidoreductase</keyword>
<dbReference type="InterPro" id="IPR036188">
    <property type="entry name" value="FAD/NAD-bd_sf"/>
</dbReference>
<keyword evidence="6" id="KW-1185">Reference proteome</keyword>
<proteinExistence type="inferred from homology"/>
<gene>
    <name evidence="5" type="ORF">ACFQZM_10810</name>
</gene>
<dbReference type="SUPFAM" id="SSF51905">
    <property type="entry name" value="FAD/NAD(P)-binding domain"/>
    <property type="match status" value="1"/>
</dbReference>
<dbReference type="RefSeq" id="WP_131762543.1">
    <property type="nucleotide sequence ID" value="NZ_CAACUY010000233.1"/>
</dbReference>
<comment type="caution">
    <text evidence="5">The sequence shown here is derived from an EMBL/GenBank/DDBJ whole genome shotgun (WGS) entry which is preliminary data.</text>
</comment>
<keyword evidence="2" id="KW-0285">Flavoprotein</keyword>
<dbReference type="EC" id="1.14.13.-" evidence="5"/>
<evidence type="ECO:0000256" key="1">
    <source>
        <dbReference type="ARBA" id="ARBA00010139"/>
    </source>
</evidence>
<dbReference type="Proteomes" id="UP001597063">
    <property type="component" value="Unassembled WGS sequence"/>
</dbReference>
<dbReference type="EMBL" id="JBHTGP010000005">
    <property type="protein sequence ID" value="MFD0684992.1"/>
    <property type="molecule type" value="Genomic_DNA"/>
</dbReference>
<evidence type="ECO:0000256" key="3">
    <source>
        <dbReference type="ARBA" id="ARBA00022827"/>
    </source>
</evidence>
<evidence type="ECO:0000313" key="5">
    <source>
        <dbReference type="EMBL" id="MFD0684992.1"/>
    </source>
</evidence>
<protein>
    <submittedName>
        <fullName evidence="5">Flavin-containing monooxygenase</fullName>
        <ecNumber evidence="5">1.14.13.-</ecNumber>
    </submittedName>
</protein>
<dbReference type="InterPro" id="IPR051209">
    <property type="entry name" value="FAD-bind_Monooxygenase_sf"/>
</dbReference>
<dbReference type="PANTHER" id="PTHR42877">
    <property type="entry name" value="L-ORNITHINE N(5)-MONOOXYGENASE-RELATED"/>
    <property type="match status" value="1"/>
</dbReference>
<dbReference type="InterPro" id="IPR020946">
    <property type="entry name" value="Flavin_mOase-like"/>
</dbReference>
<sequence length="540" mass="59147">MASTETAPPAAGGADPAAGSAAASAPAGRSAVVTPAAGPGGPYRVVIIGTGFSGLGMAIGLKKAGVHDFVILEKADEVGGTWRENTYPGCACDIMSLLYSYSFEPKSDWSRMFPKQRELLEYIKGIVDKYELAQHIRFRTEATGTAYDDATDTWRVAVAGDGAADGEIVRGRALVAGMGPLHLPNVPDLPGLASFQGTAFHSAEWDHSYDLTGKRVAVIGTGASAIQFVPQIAKRVRSLTVFQRTPPWIMPKPDRRVTAFEKTLFRRVPGVQRGYRNGIYLLQESFVLGFKNPGLLRAASSIARWHLARQVPDPELRRKLVPDYTMGCKRTLVSSDYYPALMRPNVELTTEGIAEVRAHSIVTRDGREHEVDAIIFGTGFHVTDAFENAPIVGRHGLRIQDAWKDGIEAHLGVTVAGFPNLFLLLGPNSGLGHNSMIFMIEAQVRYVLQCLRMRDEAGATSIAVRQTVQDRFNAWVRHRSEGAVWVAGGCDSWYLDRDGVNRAAWPASTVAYWLRTRRLDPDDFRIERRDETGARPFVPG</sequence>
<evidence type="ECO:0000313" key="6">
    <source>
        <dbReference type="Proteomes" id="UP001597063"/>
    </source>
</evidence>